<accession>A0A9Q0LR55</accession>
<dbReference type="InterPro" id="IPR000408">
    <property type="entry name" value="Reg_chr_condens"/>
</dbReference>
<dbReference type="Gene3D" id="2.130.10.30">
    <property type="entry name" value="Regulator of chromosome condensation 1/beta-lactamase-inhibitor protein II"/>
    <property type="match status" value="1"/>
</dbReference>
<dbReference type="PANTHER" id="PTHR22870:SF408">
    <property type="entry name" value="OS09G0560450 PROTEIN"/>
    <property type="match status" value="1"/>
</dbReference>
<evidence type="ECO:0000313" key="4">
    <source>
        <dbReference type="Proteomes" id="UP001149090"/>
    </source>
</evidence>
<protein>
    <submittedName>
        <fullName evidence="3">Protein rcc2</fullName>
    </submittedName>
</protein>
<evidence type="ECO:0000313" key="3">
    <source>
        <dbReference type="EMBL" id="KAJ5077191.1"/>
    </source>
</evidence>
<dbReference type="InterPro" id="IPR009091">
    <property type="entry name" value="RCC1/BLIP-II"/>
</dbReference>
<dbReference type="AlphaFoldDB" id="A0A9Q0LR55"/>
<evidence type="ECO:0000256" key="1">
    <source>
        <dbReference type="ARBA" id="ARBA00022737"/>
    </source>
</evidence>
<dbReference type="OrthoDB" id="297375at2759"/>
<dbReference type="Pfam" id="PF00415">
    <property type="entry name" value="RCC1"/>
    <property type="match status" value="1"/>
</dbReference>
<dbReference type="InterPro" id="IPR051210">
    <property type="entry name" value="Ub_ligase/GEF_domain"/>
</dbReference>
<keyword evidence="1" id="KW-0677">Repeat</keyword>
<dbReference type="PROSITE" id="PS50012">
    <property type="entry name" value="RCC1_3"/>
    <property type="match status" value="2"/>
</dbReference>
<evidence type="ECO:0000256" key="2">
    <source>
        <dbReference type="PROSITE-ProRule" id="PRU00235"/>
    </source>
</evidence>
<reference evidence="3" key="1">
    <citation type="submission" date="2022-10" db="EMBL/GenBank/DDBJ databases">
        <title>Novel sulphate-reducing endosymbionts in the free-living metamonad Anaeramoeba.</title>
        <authorList>
            <person name="Jerlstrom-Hultqvist J."/>
            <person name="Cepicka I."/>
            <person name="Gallot-Lavallee L."/>
            <person name="Salas-Leiva D."/>
            <person name="Curtis B.A."/>
            <person name="Zahonova K."/>
            <person name="Pipaliya S."/>
            <person name="Dacks J."/>
            <person name="Roger A.J."/>
        </authorList>
    </citation>
    <scope>NUCLEOTIDE SEQUENCE</scope>
    <source>
        <strain evidence="3">BMAN</strain>
    </source>
</reference>
<keyword evidence="4" id="KW-1185">Reference proteome</keyword>
<comment type="caution">
    <text evidence="3">The sequence shown here is derived from an EMBL/GenBank/DDBJ whole genome shotgun (WGS) entry which is preliminary data.</text>
</comment>
<dbReference type="SUPFAM" id="SSF50985">
    <property type="entry name" value="RCC1/BLIP-II"/>
    <property type="match status" value="1"/>
</dbReference>
<name>A0A9Q0LR55_ANAIG</name>
<proteinExistence type="predicted"/>
<dbReference type="PANTHER" id="PTHR22870">
    <property type="entry name" value="REGULATOR OF CHROMOSOME CONDENSATION"/>
    <property type="match status" value="1"/>
</dbReference>
<dbReference type="EMBL" id="JAPDFW010000059">
    <property type="protein sequence ID" value="KAJ5077191.1"/>
    <property type="molecule type" value="Genomic_DNA"/>
</dbReference>
<dbReference type="Proteomes" id="UP001149090">
    <property type="component" value="Unassembled WGS sequence"/>
</dbReference>
<organism evidence="3 4">
    <name type="scientific">Anaeramoeba ignava</name>
    <name type="common">Anaerobic marine amoeba</name>
    <dbReference type="NCBI Taxonomy" id="1746090"/>
    <lineage>
        <taxon>Eukaryota</taxon>
        <taxon>Metamonada</taxon>
        <taxon>Anaeramoebidae</taxon>
        <taxon>Anaeramoeba</taxon>
    </lineage>
</organism>
<feature type="repeat" description="RCC1" evidence="2">
    <location>
        <begin position="12"/>
        <end position="63"/>
    </location>
</feature>
<gene>
    <name evidence="3" type="ORF">M0811_00511</name>
</gene>
<sequence length="151" mass="17514">MLLIEDQESGLRKIYSSGLFELKSLKNSQNTREFTEMRIKLFENDNILEIANGFRHTLILTESGKLIGFGSNEYGQLGNGNTKRKNLPVQIELPQLLFNISNYHLSCGENNSILFYPIISSLEEDLIKLFERKEFCDISFKTRKWRNNQSS</sequence>
<feature type="repeat" description="RCC1" evidence="2">
    <location>
        <begin position="64"/>
        <end position="118"/>
    </location>
</feature>